<sequence>MVGRLPRCNILRPTLDMLLCAAVILPLIQAWLAVGSGALQNTEVQLDEATVIGISAGSIESFLGIPYAQPPTGNLRLQLPQLIKAYNGTLNATVVGNQCVQQALVPPPDLPLEVLQDVAPLLTLFSPNPNVTQSEDCLNLNVIRPANVSADAKLPVLFWIYGGGFVTGSNAMYALLLEFQYESLR</sequence>
<organism evidence="2 3">
    <name type="scientific">Lentinus brumalis</name>
    <dbReference type="NCBI Taxonomy" id="2498619"/>
    <lineage>
        <taxon>Eukaryota</taxon>
        <taxon>Fungi</taxon>
        <taxon>Dikarya</taxon>
        <taxon>Basidiomycota</taxon>
        <taxon>Agaricomycotina</taxon>
        <taxon>Agaricomycetes</taxon>
        <taxon>Polyporales</taxon>
        <taxon>Polyporaceae</taxon>
        <taxon>Lentinus</taxon>
    </lineage>
</organism>
<dbReference type="Gene3D" id="3.40.50.1820">
    <property type="entry name" value="alpha/beta hydrolase"/>
    <property type="match status" value="1"/>
</dbReference>
<keyword evidence="3" id="KW-1185">Reference proteome</keyword>
<evidence type="ECO:0000259" key="1">
    <source>
        <dbReference type="Pfam" id="PF00135"/>
    </source>
</evidence>
<dbReference type="Proteomes" id="UP000256964">
    <property type="component" value="Unassembled WGS sequence"/>
</dbReference>
<proteinExistence type="predicted"/>
<dbReference type="EMBL" id="KZ857476">
    <property type="protein sequence ID" value="RDX42794.1"/>
    <property type="molecule type" value="Genomic_DNA"/>
</dbReference>
<dbReference type="OrthoDB" id="408631at2759"/>
<protein>
    <submittedName>
        <fullName evidence="2">Alpha/beta-hydrolase</fullName>
    </submittedName>
</protein>
<evidence type="ECO:0000313" key="3">
    <source>
        <dbReference type="Proteomes" id="UP000256964"/>
    </source>
</evidence>
<dbReference type="InterPro" id="IPR029058">
    <property type="entry name" value="AB_hydrolase_fold"/>
</dbReference>
<dbReference type="PANTHER" id="PTHR11559">
    <property type="entry name" value="CARBOXYLESTERASE"/>
    <property type="match status" value="1"/>
</dbReference>
<dbReference type="AlphaFoldDB" id="A0A371CR82"/>
<dbReference type="STRING" id="139420.A0A371CR82"/>
<dbReference type="SUPFAM" id="SSF53474">
    <property type="entry name" value="alpha/beta-Hydrolases"/>
    <property type="match status" value="1"/>
</dbReference>
<accession>A0A371CR82</accession>
<name>A0A371CR82_9APHY</name>
<evidence type="ECO:0000313" key="2">
    <source>
        <dbReference type="EMBL" id="RDX42794.1"/>
    </source>
</evidence>
<gene>
    <name evidence="2" type="ORF">OH76DRAFT_1260930</name>
</gene>
<reference evidence="2 3" key="1">
    <citation type="journal article" date="2018" name="Biotechnol. Biofuels">
        <title>Integrative visual omics of the white-rot fungus Polyporus brumalis exposes the biotechnological potential of its oxidative enzymes for delignifying raw plant biomass.</title>
        <authorList>
            <person name="Miyauchi S."/>
            <person name="Rancon A."/>
            <person name="Drula E."/>
            <person name="Hage H."/>
            <person name="Chaduli D."/>
            <person name="Favel A."/>
            <person name="Grisel S."/>
            <person name="Henrissat B."/>
            <person name="Herpoel-Gimbert I."/>
            <person name="Ruiz-Duenas F.J."/>
            <person name="Chevret D."/>
            <person name="Hainaut M."/>
            <person name="Lin J."/>
            <person name="Wang M."/>
            <person name="Pangilinan J."/>
            <person name="Lipzen A."/>
            <person name="Lesage-Meessen L."/>
            <person name="Navarro D."/>
            <person name="Riley R."/>
            <person name="Grigoriev I.V."/>
            <person name="Zhou S."/>
            <person name="Raouche S."/>
            <person name="Rosso M.N."/>
        </authorList>
    </citation>
    <scope>NUCLEOTIDE SEQUENCE [LARGE SCALE GENOMIC DNA]</scope>
    <source>
        <strain evidence="2 3">BRFM 1820</strain>
    </source>
</reference>
<feature type="domain" description="Carboxylesterase type B" evidence="1">
    <location>
        <begin position="41"/>
        <end position="173"/>
    </location>
</feature>
<dbReference type="InterPro" id="IPR002018">
    <property type="entry name" value="CarbesteraseB"/>
</dbReference>
<dbReference type="Pfam" id="PF00135">
    <property type="entry name" value="COesterase"/>
    <property type="match status" value="1"/>
</dbReference>
<dbReference type="InterPro" id="IPR050309">
    <property type="entry name" value="Type-B_Carboxylest/Lipase"/>
</dbReference>